<sequence>MTSIVKFSSLAVAAPCSERELSIAPHFTKVSLGDSRGTGLSARSLGTSVLEASRLRGTGLFAPDMREGGERPMQAPAVAAAVAHAYAAAVNGAGAQAKWIESGVPFAGSANVATKTQQTTRAFRGLEPWRDPA</sequence>
<evidence type="ECO:0000313" key="1">
    <source>
        <dbReference type="EMBL" id="GGO85760.1"/>
    </source>
</evidence>
<reference evidence="1" key="1">
    <citation type="journal article" date="2014" name="Int. J. Syst. Evol. Microbiol.">
        <title>Complete genome sequence of Corynebacterium casei LMG S-19264T (=DSM 44701T), isolated from a smear-ripened cheese.</title>
        <authorList>
            <consortium name="US DOE Joint Genome Institute (JGI-PGF)"/>
            <person name="Walter F."/>
            <person name="Albersmeier A."/>
            <person name="Kalinowski J."/>
            <person name="Ruckert C."/>
        </authorList>
    </citation>
    <scope>NUCLEOTIDE SEQUENCE</scope>
    <source>
        <strain evidence="1">CGMCC 4.7201</strain>
    </source>
</reference>
<dbReference type="AlphaFoldDB" id="A0A917ZMP4"/>
<proteinExistence type="predicted"/>
<protein>
    <submittedName>
        <fullName evidence="1">Uncharacterized protein</fullName>
    </submittedName>
</protein>
<keyword evidence="2" id="KW-1185">Reference proteome</keyword>
<dbReference type="Proteomes" id="UP000641932">
    <property type="component" value="Unassembled WGS sequence"/>
</dbReference>
<reference evidence="1" key="2">
    <citation type="submission" date="2020-09" db="EMBL/GenBank/DDBJ databases">
        <authorList>
            <person name="Sun Q."/>
            <person name="Zhou Y."/>
        </authorList>
    </citation>
    <scope>NUCLEOTIDE SEQUENCE</scope>
    <source>
        <strain evidence="1">CGMCC 4.7201</strain>
    </source>
</reference>
<name>A0A917ZMP4_9ACTN</name>
<comment type="caution">
    <text evidence="1">The sequence shown here is derived from an EMBL/GenBank/DDBJ whole genome shotgun (WGS) entry which is preliminary data.</text>
</comment>
<organism evidence="1 2">
    <name type="scientific">Wenjunlia tyrosinilytica</name>
    <dbReference type="NCBI Taxonomy" id="1544741"/>
    <lineage>
        <taxon>Bacteria</taxon>
        <taxon>Bacillati</taxon>
        <taxon>Actinomycetota</taxon>
        <taxon>Actinomycetes</taxon>
        <taxon>Kitasatosporales</taxon>
        <taxon>Streptomycetaceae</taxon>
        <taxon>Wenjunlia</taxon>
    </lineage>
</organism>
<gene>
    <name evidence="1" type="ORF">GCM10012280_20290</name>
</gene>
<evidence type="ECO:0000313" key="2">
    <source>
        <dbReference type="Proteomes" id="UP000641932"/>
    </source>
</evidence>
<dbReference type="RefSeq" id="WP_189131228.1">
    <property type="nucleotide sequence ID" value="NZ_BMMS01000007.1"/>
</dbReference>
<accession>A0A917ZMP4</accession>
<dbReference type="EMBL" id="BMMS01000007">
    <property type="protein sequence ID" value="GGO85760.1"/>
    <property type="molecule type" value="Genomic_DNA"/>
</dbReference>